<dbReference type="Proteomes" id="UP000664032">
    <property type="component" value="Unassembled WGS sequence"/>
</dbReference>
<dbReference type="EMBL" id="JAFIQS020000012">
    <property type="protein sequence ID" value="KAH9475454.1"/>
    <property type="molecule type" value="Genomic_DNA"/>
</dbReference>
<sequence length="413" mass="46311">MAPLPLINPPLQNSSFNLDIFSIAGFFGGDDVLKSMYMGHLLAQYVKQLPDFSDLREEPPKTRSTAVTIIDIKDFEQLDHLSSRSSTLHLLLSYFTMISSVACAIFSLILFDDKFCFSAILFGTIIGGVSTWVVGTGNLTLQTVFSPSPGSPPGDGVLIGEDFTVLRGTEGRVNAITKGRFHLKLRGAPNYHIIGICSLLYLLQFIAQLLLIPQGHLAGQLMFLCSFSISWIYNRTIASIDKEAMQTELLRQSVKMDIKKYILPNRTNAVVFTCLSLRRSLDETEKNPVYSDFNPEALLATLLPKDSRVWRKWRQVVKDIHLRKQPPEYFDDALNEDDVADLPEDQRKLLQILLNDANIGAPGKERGLPACDLFLRGTHKCHSVNLRDFLIILRANCQTLRVHVIEMCAALLK</sequence>
<reference evidence="1" key="1">
    <citation type="submission" date="2021-10" db="EMBL/GenBank/DDBJ databases">
        <title>Psilocybe cubensis genome.</title>
        <authorList>
            <person name="Mckernan K.J."/>
            <person name="Crawford S."/>
            <person name="Trippe A."/>
            <person name="Kane L.T."/>
            <person name="Mclaughlin S."/>
        </authorList>
    </citation>
    <scope>NUCLEOTIDE SEQUENCE</scope>
    <source>
        <strain evidence="1">MGC-MH-2018</strain>
    </source>
</reference>
<protein>
    <submittedName>
        <fullName evidence="1">Uncharacterized protein</fullName>
    </submittedName>
</protein>
<evidence type="ECO:0000313" key="2">
    <source>
        <dbReference type="Proteomes" id="UP000664032"/>
    </source>
</evidence>
<evidence type="ECO:0000313" key="1">
    <source>
        <dbReference type="EMBL" id="KAH9475454.1"/>
    </source>
</evidence>
<organism evidence="1 2">
    <name type="scientific">Psilocybe cubensis</name>
    <name type="common">Psychedelic mushroom</name>
    <name type="synonym">Stropharia cubensis</name>
    <dbReference type="NCBI Taxonomy" id="181762"/>
    <lineage>
        <taxon>Eukaryota</taxon>
        <taxon>Fungi</taxon>
        <taxon>Dikarya</taxon>
        <taxon>Basidiomycota</taxon>
        <taxon>Agaricomycotina</taxon>
        <taxon>Agaricomycetes</taxon>
        <taxon>Agaricomycetidae</taxon>
        <taxon>Agaricales</taxon>
        <taxon>Agaricineae</taxon>
        <taxon>Strophariaceae</taxon>
        <taxon>Psilocybe</taxon>
    </lineage>
</organism>
<keyword evidence="2" id="KW-1185">Reference proteome</keyword>
<accession>A0ACB8GIX7</accession>
<gene>
    <name evidence="1" type="ORF">JR316_0012565</name>
</gene>
<comment type="caution">
    <text evidence="1">The sequence shown here is derived from an EMBL/GenBank/DDBJ whole genome shotgun (WGS) entry which is preliminary data.</text>
</comment>
<proteinExistence type="predicted"/>
<name>A0ACB8GIX7_PSICU</name>